<evidence type="ECO:0000313" key="3">
    <source>
        <dbReference type="EMBL" id="PNH00264.1"/>
    </source>
</evidence>
<keyword evidence="1" id="KW-0812">Transmembrane</keyword>
<feature type="domain" description="CSC1/OSCA1-like N-terminal transmembrane" evidence="2">
    <location>
        <begin position="20"/>
        <end position="155"/>
    </location>
</feature>
<dbReference type="GO" id="GO:0005886">
    <property type="term" value="C:plasma membrane"/>
    <property type="evidence" value="ECO:0007669"/>
    <property type="project" value="TreeGrafter"/>
</dbReference>
<keyword evidence="4" id="KW-1185">Reference proteome</keyword>
<dbReference type="PANTHER" id="PTHR13018:SF5">
    <property type="entry name" value="RE44586P"/>
    <property type="match status" value="1"/>
</dbReference>
<feature type="transmembrane region" description="Helical" evidence="1">
    <location>
        <begin position="66"/>
        <end position="86"/>
    </location>
</feature>
<accession>A0A2J7ZJ16</accession>
<dbReference type="AlphaFoldDB" id="A0A2J7ZJ16"/>
<reference evidence="3 4" key="1">
    <citation type="journal article" date="2017" name="Mol. Biol. Evol.">
        <title>The 4-celled Tetrabaena socialis nuclear genome reveals the essential components for genetic control of cell number at the origin of multicellularity in the volvocine lineage.</title>
        <authorList>
            <person name="Featherston J."/>
            <person name="Arakaki Y."/>
            <person name="Hanschen E.R."/>
            <person name="Ferris P.J."/>
            <person name="Michod R.E."/>
            <person name="Olson B.J.S.C."/>
            <person name="Nozaki H."/>
            <person name="Durand P.M."/>
        </authorList>
    </citation>
    <scope>NUCLEOTIDE SEQUENCE [LARGE SCALE GENOMIC DNA]</scope>
    <source>
        <strain evidence="3 4">NIES-571</strain>
    </source>
</reference>
<dbReference type="GO" id="GO:0005227">
    <property type="term" value="F:calcium-activated cation channel activity"/>
    <property type="evidence" value="ECO:0007669"/>
    <property type="project" value="InterPro"/>
</dbReference>
<keyword evidence="1" id="KW-1133">Transmembrane helix</keyword>
<keyword evidence="1" id="KW-0472">Membrane</keyword>
<dbReference type="OrthoDB" id="537015at2759"/>
<dbReference type="Proteomes" id="UP000236333">
    <property type="component" value="Unassembled WGS sequence"/>
</dbReference>
<evidence type="ECO:0000313" key="4">
    <source>
        <dbReference type="Proteomes" id="UP000236333"/>
    </source>
</evidence>
<sequence>SPTPLYLVPQPPPHTAPAQPRYAKDIDLKPKRLPNAPFAWIYPVLTYKEEDIIDECGLDCAMYLRILRFGLQLFFVLSIFCITFVLPPNLTSNEIDRLIRSQEKKNGTFVNGREYKFTDFDRFSLSNVEARSSKMWAHLVAVHFVVLFTLWLLWRFNKDSVLLRIMFLGNSTGGGPSHTVLVTDIPAISEAVARSAKDAAAAKKKLVPLGLGGQQRSVEMKEKSAAAGEYAELWEGPISTRWVGGR</sequence>
<feature type="transmembrane region" description="Helical" evidence="1">
    <location>
        <begin position="135"/>
        <end position="154"/>
    </location>
</feature>
<proteinExistence type="predicted"/>
<dbReference type="PANTHER" id="PTHR13018">
    <property type="entry name" value="PROBABLE MEMBRANE PROTEIN DUF221-RELATED"/>
    <property type="match status" value="1"/>
</dbReference>
<feature type="non-terminal residue" evidence="3">
    <location>
        <position position="1"/>
    </location>
</feature>
<comment type="caution">
    <text evidence="3">The sequence shown here is derived from an EMBL/GenBank/DDBJ whole genome shotgun (WGS) entry which is preliminary data.</text>
</comment>
<name>A0A2J7ZJ16_9CHLO</name>
<organism evidence="3 4">
    <name type="scientific">Tetrabaena socialis</name>
    <dbReference type="NCBI Taxonomy" id="47790"/>
    <lineage>
        <taxon>Eukaryota</taxon>
        <taxon>Viridiplantae</taxon>
        <taxon>Chlorophyta</taxon>
        <taxon>core chlorophytes</taxon>
        <taxon>Chlorophyceae</taxon>
        <taxon>CS clade</taxon>
        <taxon>Chlamydomonadales</taxon>
        <taxon>Tetrabaenaceae</taxon>
        <taxon>Tetrabaena</taxon>
    </lineage>
</organism>
<dbReference type="EMBL" id="PGGS01001554">
    <property type="protein sequence ID" value="PNH00264.1"/>
    <property type="molecule type" value="Genomic_DNA"/>
</dbReference>
<gene>
    <name evidence="3" type="ORF">TSOC_013917</name>
</gene>
<evidence type="ECO:0000256" key="1">
    <source>
        <dbReference type="SAM" id="Phobius"/>
    </source>
</evidence>
<evidence type="ECO:0000259" key="2">
    <source>
        <dbReference type="Pfam" id="PF13967"/>
    </source>
</evidence>
<dbReference type="InterPro" id="IPR045122">
    <property type="entry name" value="Csc1-like"/>
</dbReference>
<dbReference type="InterPro" id="IPR032880">
    <property type="entry name" value="CSC1/OSCA1-like_N"/>
</dbReference>
<dbReference type="Pfam" id="PF13967">
    <property type="entry name" value="RSN1_TM"/>
    <property type="match status" value="1"/>
</dbReference>
<protein>
    <recommendedName>
        <fullName evidence="2">CSC1/OSCA1-like N-terminal transmembrane domain-containing protein</fullName>
    </recommendedName>
</protein>